<dbReference type="InterPro" id="IPR018610">
    <property type="entry name" value="UVSSA"/>
</dbReference>
<comment type="subcellular location">
    <subcellularLocation>
        <location evidence="1">Chromosome</location>
    </subcellularLocation>
</comment>
<evidence type="ECO:0000256" key="2">
    <source>
        <dbReference type="ARBA" id="ARBA00009240"/>
    </source>
</evidence>
<evidence type="ECO:0000256" key="5">
    <source>
        <dbReference type="ARBA" id="ARBA00022763"/>
    </source>
</evidence>
<keyword evidence="6" id="KW-0863">Zinc-finger</keyword>
<keyword evidence="4" id="KW-0479">Metal-binding</keyword>
<dbReference type="GeneID" id="112280405"/>
<evidence type="ECO:0000256" key="8">
    <source>
        <dbReference type="ARBA" id="ARBA00023054"/>
    </source>
</evidence>
<dbReference type="GO" id="GO:0006283">
    <property type="term" value="P:transcription-coupled nucleotide-excision repair"/>
    <property type="evidence" value="ECO:0000318"/>
    <property type="project" value="GO_Central"/>
</dbReference>
<dbReference type="Proteomes" id="UP000006727">
    <property type="component" value="Chromosome 3"/>
</dbReference>
<reference evidence="13" key="3">
    <citation type="submission" date="2020-12" db="UniProtKB">
        <authorList>
            <consortium name="EnsemblPlants"/>
        </authorList>
    </citation>
    <scope>IDENTIFICATION</scope>
</reference>
<protein>
    <recommendedName>
        <fullName evidence="11">UV-stimulated scaffold protein A C-terminal domain-containing protein</fullName>
    </recommendedName>
</protein>
<evidence type="ECO:0000313" key="12">
    <source>
        <dbReference type="EMBL" id="PNR58221.1"/>
    </source>
</evidence>
<comment type="similarity">
    <text evidence="2">Belongs to the UVSSA family.</text>
</comment>
<dbReference type="HOGENOM" id="CLU_027998_0_0_1"/>
<evidence type="ECO:0000256" key="4">
    <source>
        <dbReference type="ARBA" id="ARBA00022723"/>
    </source>
</evidence>
<evidence type="ECO:0000313" key="14">
    <source>
        <dbReference type="Proteomes" id="UP000006727"/>
    </source>
</evidence>
<dbReference type="GO" id="GO:0000993">
    <property type="term" value="F:RNA polymerase II complex binding"/>
    <property type="evidence" value="ECO:0000318"/>
    <property type="project" value="GO_Central"/>
</dbReference>
<keyword evidence="8" id="KW-0175">Coiled coil</keyword>
<evidence type="ECO:0000256" key="10">
    <source>
        <dbReference type="SAM" id="MobiDB-lite"/>
    </source>
</evidence>
<gene>
    <name evidence="13" type="primary">LOC112280405</name>
    <name evidence="12" type="ORF">PHYPA_005216</name>
</gene>
<dbReference type="PANTHER" id="PTHR28670">
    <property type="entry name" value="UV-STIMULATED SCAFFOLD PROTEIN A"/>
    <property type="match status" value="1"/>
</dbReference>
<dbReference type="EnsemblPlants" id="Pp3c3_31410V3.2">
    <property type="protein sequence ID" value="Pp3c3_31410V3.2"/>
    <property type="gene ID" value="Pp3c3_31410"/>
</dbReference>
<evidence type="ECO:0000313" key="13">
    <source>
        <dbReference type="EnsemblPlants" id="Pp3c3_31410V3.1"/>
    </source>
</evidence>
<evidence type="ECO:0000256" key="6">
    <source>
        <dbReference type="ARBA" id="ARBA00022771"/>
    </source>
</evidence>
<dbReference type="EnsemblPlants" id="Pp3c3_31410V3.1">
    <property type="protein sequence ID" value="Pp3c3_31410V3.1"/>
    <property type="gene ID" value="Pp3c3_31410"/>
</dbReference>
<sequence length="696" mass="78771">MEVGEVSRDRRKLTYLIEDATVSPAKSLDIGLLQSIKALVRSSDANVRTAFDTLFDKLQRQHSQVRFLAVLLIDELFTRSKLFRSLLVPKFEMFMLLTIGYRDDFPLPKPPDRATLLRTTSMELVEKWNDTFGVHYKQVRLGYEYLKKTLRLQFPNLRAATALAEQQRQEKEARTQALILKKYESLCQNFSELRTEIHTTLDEIAECCKILELESASALEDNEPVLEADLESLVFGDDEYEEYGDSSLRRELHKEVPEQVAVTEKLKETTDNSALFETLRDLYKLVESNHLRTTQEWLSILTRVDVSDTRSRDAVLKEVIDLRTQLLGSLVKCESLGIDRTEKASTSRFTVGEVDDDIIWEPGDAEADKDLGEIASTSYAFNMEKESNNSLPSDKELHSSSAVTQSEAKKERAETGPRAELLEKAPILPYGSFLDSWGATSDVPANQRGLEMDNHWGRFDSEAMIPGDKIAEMNVRSSFYKPPEREIVPCRAPLKKGGLCPRRDLFRCPLHGPIIPRDDNGNPIRTLEIDTSAAKPADKAPMEEFSDINKEDFLSASSSSKNASSSITVADLAKEAIANVRERDEAEARKRRDEKVKAKRTQSKRDREHNDAVLRASALSGTCQELFGEEFDDVAKMRIGKKRARGGLTALLKKNPTVKERIAQRLLNGRARENAMNELARVEEARHRDAAANQWN</sequence>
<dbReference type="eggNOG" id="KOG2374">
    <property type="taxonomic scope" value="Eukaryota"/>
</dbReference>
<dbReference type="GO" id="GO:0009411">
    <property type="term" value="P:response to UV"/>
    <property type="evidence" value="ECO:0000318"/>
    <property type="project" value="GO_Central"/>
</dbReference>
<reference evidence="12 14" key="2">
    <citation type="journal article" date="2018" name="Plant J.">
        <title>The Physcomitrella patens chromosome-scale assembly reveals moss genome structure and evolution.</title>
        <authorList>
            <person name="Lang D."/>
            <person name="Ullrich K.K."/>
            <person name="Murat F."/>
            <person name="Fuchs J."/>
            <person name="Jenkins J."/>
            <person name="Haas F.B."/>
            <person name="Piednoel M."/>
            <person name="Gundlach H."/>
            <person name="Van Bel M."/>
            <person name="Meyberg R."/>
            <person name="Vives C."/>
            <person name="Morata J."/>
            <person name="Symeonidi A."/>
            <person name="Hiss M."/>
            <person name="Muchero W."/>
            <person name="Kamisugi Y."/>
            <person name="Saleh O."/>
            <person name="Blanc G."/>
            <person name="Decker E.L."/>
            <person name="van Gessel N."/>
            <person name="Grimwood J."/>
            <person name="Hayes R.D."/>
            <person name="Graham S.W."/>
            <person name="Gunter L.E."/>
            <person name="McDaniel S.F."/>
            <person name="Hoernstein S.N.W."/>
            <person name="Larsson A."/>
            <person name="Li F.W."/>
            <person name="Perroud P.F."/>
            <person name="Phillips J."/>
            <person name="Ranjan P."/>
            <person name="Rokshar D.S."/>
            <person name="Rothfels C.J."/>
            <person name="Schneider L."/>
            <person name="Shu S."/>
            <person name="Stevenson D.W."/>
            <person name="Thummler F."/>
            <person name="Tillich M."/>
            <person name="Villarreal Aguilar J.C."/>
            <person name="Widiez T."/>
            <person name="Wong G.K."/>
            <person name="Wymore A."/>
            <person name="Zhang Y."/>
            <person name="Zimmer A.D."/>
            <person name="Quatrano R.S."/>
            <person name="Mayer K.F.X."/>
            <person name="Goodstein D."/>
            <person name="Casacuberta J.M."/>
            <person name="Vandepoele K."/>
            <person name="Reski R."/>
            <person name="Cuming A.C."/>
            <person name="Tuskan G.A."/>
            <person name="Maumus F."/>
            <person name="Salse J."/>
            <person name="Schmutz J."/>
            <person name="Rensing S.A."/>
        </authorList>
    </citation>
    <scope>NUCLEOTIDE SEQUENCE [LARGE SCALE GENOMIC DNA]</scope>
    <source>
        <strain evidence="13 14">cv. Gransden 2004</strain>
    </source>
</reference>
<name>A9S895_PHYPA</name>
<keyword evidence="14" id="KW-1185">Reference proteome</keyword>
<proteinExistence type="inferred from homology"/>
<keyword evidence="7" id="KW-0862">Zinc</keyword>
<evidence type="ECO:0000256" key="7">
    <source>
        <dbReference type="ARBA" id="ARBA00022833"/>
    </source>
</evidence>
<dbReference type="EMBL" id="ABEU02000003">
    <property type="protein sequence ID" value="PNR58221.1"/>
    <property type="molecule type" value="Genomic_DNA"/>
</dbReference>
<feature type="region of interest" description="Disordered" evidence="10">
    <location>
        <begin position="386"/>
        <end position="417"/>
    </location>
</feature>
<dbReference type="InterPro" id="IPR008942">
    <property type="entry name" value="ENTH_VHS"/>
</dbReference>
<dbReference type="Gramene" id="Pp3c3_31410V3.2">
    <property type="protein sequence ID" value="Pp3c3_31410V3.2"/>
    <property type="gene ID" value="Pp3c3_31410"/>
</dbReference>
<evidence type="ECO:0000256" key="9">
    <source>
        <dbReference type="ARBA" id="ARBA00023204"/>
    </source>
</evidence>
<dbReference type="GO" id="GO:0008270">
    <property type="term" value="F:zinc ion binding"/>
    <property type="evidence" value="ECO:0007669"/>
    <property type="project" value="UniProtKB-KW"/>
</dbReference>
<dbReference type="Gene3D" id="1.25.40.90">
    <property type="match status" value="1"/>
</dbReference>
<dbReference type="Gramene" id="Pp3c3_31410V3.3">
    <property type="protein sequence ID" value="Pp3c3_31410V3.3"/>
    <property type="gene ID" value="Pp3c3_31410"/>
</dbReference>
<feature type="compositionally biased region" description="Basic and acidic residues" evidence="10">
    <location>
        <begin position="582"/>
        <end position="596"/>
    </location>
</feature>
<reference evidence="12 14" key="1">
    <citation type="journal article" date="2008" name="Science">
        <title>The Physcomitrella genome reveals evolutionary insights into the conquest of land by plants.</title>
        <authorList>
            <person name="Rensing S."/>
            <person name="Lang D."/>
            <person name="Zimmer A."/>
            <person name="Terry A."/>
            <person name="Salamov A."/>
            <person name="Shapiro H."/>
            <person name="Nishiyama T."/>
            <person name="Perroud P.-F."/>
            <person name="Lindquist E."/>
            <person name="Kamisugi Y."/>
            <person name="Tanahashi T."/>
            <person name="Sakakibara K."/>
            <person name="Fujita T."/>
            <person name="Oishi K."/>
            <person name="Shin-I T."/>
            <person name="Kuroki Y."/>
            <person name="Toyoda A."/>
            <person name="Suzuki Y."/>
            <person name="Hashimoto A."/>
            <person name="Yamaguchi K."/>
            <person name="Sugano A."/>
            <person name="Kohara Y."/>
            <person name="Fujiyama A."/>
            <person name="Anterola A."/>
            <person name="Aoki S."/>
            <person name="Ashton N."/>
            <person name="Barbazuk W.B."/>
            <person name="Barker E."/>
            <person name="Bennetzen J."/>
            <person name="Bezanilla M."/>
            <person name="Blankenship R."/>
            <person name="Cho S.H."/>
            <person name="Dutcher S."/>
            <person name="Estelle M."/>
            <person name="Fawcett J.A."/>
            <person name="Gundlach H."/>
            <person name="Hanada K."/>
            <person name="Heyl A."/>
            <person name="Hicks K.A."/>
            <person name="Hugh J."/>
            <person name="Lohr M."/>
            <person name="Mayer K."/>
            <person name="Melkozernov A."/>
            <person name="Murata T."/>
            <person name="Nelson D."/>
            <person name="Pils B."/>
            <person name="Prigge M."/>
            <person name="Reiss B."/>
            <person name="Renner T."/>
            <person name="Rombauts S."/>
            <person name="Rushton P."/>
            <person name="Sanderfoot A."/>
            <person name="Schween G."/>
            <person name="Shiu S.-H."/>
            <person name="Stueber K."/>
            <person name="Theodoulou F.L."/>
            <person name="Tu H."/>
            <person name="Van de Peer Y."/>
            <person name="Verrier P.J."/>
            <person name="Waters E."/>
            <person name="Wood A."/>
            <person name="Yang L."/>
            <person name="Cove D."/>
            <person name="Cuming A."/>
            <person name="Hasebe M."/>
            <person name="Lucas S."/>
            <person name="Mishler D.B."/>
            <person name="Reski R."/>
            <person name="Grigoriev I."/>
            <person name="Quatrano R.S."/>
            <person name="Boore J.L."/>
        </authorList>
    </citation>
    <scope>NUCLEOTIDE SEQUENCE [LARGE SCALE GENOMIC DNA]</scope>
    <source>
        <strain evidence="13 14">cv. Gransden 2004</strain>
    </source>
</reference>
<dbReference type="RefSeq" id="XP_024371634.1">
    <property type="nucleotide sequence ID" value="XM_024515866.2"/>
</dbReference>
<dbReference type="OMA" id="EEHAEMR"/>
<feature type="compositionally biased region" description="Basic and acidic residues" evidence="10">
    <location>
        <begin position="386"/>
        <end position="398"/>
    </location>
</feature>
<dbReference type="Pfam" id="PF09740">
    <property type="entry name" value="DUF2043"/>
    <property type="match status" value="1"/>
</dbReference>
<dbReference type="RefSeq" id="XP_024371633.1">
    <property type="nucleotide sequence ID" value="XM_024515865.2"/>
</dbReference>
<accession>A9S895</accession>
<dbReference type="InterPro" id="IPR049431">
    <property type="entry name" value="UVSSA_C"/>
</dbReference>
<dbReference type="KEGG" id="ppp:112280405"/>
<dbReference type="EnsemblPlants" id="Pp3c3_31410V3.3">
    <property type="protein sequence ID" value="Pp3c3_31410V3.3"/>
    <property type="gene ID" value="Pp3c3_31410"/>
</dbReference>
<organism evidence="12">
    <name type="scientific">Physcomitrium patens</name>
    <name type="common">Spreading-leaved earth moss</name>
    <name type="synonym">Physcomitrella patens</name>
    <dbReference type="NCBI Taxonomy" id="3218"/>
    <lineage>
        <taxon>Eukaryota</taxon>
        <taxon>Viridiplantae</taxon>
        <taxon>Streptophyta</taxon>
        <taxon>Embryophyta</taxon>
        <taxon>Bryophyta</taxon>
        <taxon>Bryophytina</taxon>
        <taxon>Bryopsida</taxon>
        <taxon>Funariidae</taxon>
        <taxon>Funariales</taxon>
        <taxon>Funariaceae</taxon>
        <taxon>Physcomitrium</taxon>
    </lineage>
</organism>
<dbReference type="GO" id="GO:0005694">
    <property type="term" value="C:chromosome"/>
    <property type="evidence" value="ECO:0000318"/>
    <property type="project" value="GO_Central"/>
</dbReference>
<evidence type="ECO:0000256" key="1">
    <source>
        <dbReference type="ARBA" id="ARBA00004286"/>
    </source>
</evidence>
<dbReference type="STRING" id="3218.A9S895"/>
<dbReference type="InterPro" id="IPR049408">
    <property type="entry name" value="UVSSA_N_a-solenoid_rpt"/>
</dbReference>
<evidence type="ECO:0000256" key="3">
    <source>
        <dbReference type="ARBA" id="ARBA00022454"/>
    </source>
</evidence>
<keyword evidence="9" id="KW-0234">DNA repair</keyword>
<dbReference type="FunCoup" id="A9S895">
    <property type="interactions" value="2406"/>
</dbReference>
<dbReference type="PaxDb" id="3218-PP1S55_244V6.1"/>
<dbReference type="SUPFAM" id="SSF48464">
    <property type="entry name" value="ENTH/VHS domain"/>
    <property type="match status" value="1"/>
</dbReference>
<dbReference type="AlphaFoldDB" id="A9S895"/>
<feature type="compositionally biased region" description="Basic and acidic residues" evidence="10">
    <location>
        <begin position="407"/>
        <end position="417"/>
    </location>
</feature>
<dbReference type="OrthoDB" id="5594015at2759"/>
<evidence type="ECO:0000259" key="11">
    <source>
        <dbReference type="Pfam" id="PF09740"/>
    </source>
</evidence>
<dbReference type="PANTHER" id="PTHR28670:SF1">
    <property type="entry name" value="UV-STIMULATED SCAFFOLD PROTEIN A"/>
    <property type="match status" value="1"/>
</dbReference>
<dbReference type="Pfam" id="PF20867">
    <property type="entry name" value="UVSSA_N"/>
    <property type="match status" value="1"/>
</dbReference>
<feature type="domain" description="UV-stimulated scaffold protein A C-terminal" evidence="11">
    <location>
        <begin position="423"/>
        <end position="525"/>
    </location>
</feature>
<keyword evidence="3" id="KW-0158">Chromosome</keyword>
<feature type="region of interest" description="Disordered" evidence="10">
    <location>
        <begin position="516"/>
        <end position="540"/>
    </location>
</feature>
<dbReference type="Gramene" id="Pp3c3_31410V3.1">
    <property type="protein sequence ID" value="Pp3c3_31410V3.1"/>
    <property type="gene ID" value="Pp3c3_31410"/>
</dbReference>
<feature type="region of interest" description="Disordered" evidence="10">
    <location>
        <begin position="582"/>
        <end position="610"/>
    </location>
</feature>
<keyword evidence="5" id="KW-0227">DNA damage</keyword>